<dbReference type="EMBL" id="JACEIK010000010">
    <property type="protein sequence ID" value="MCD7446311.1"/>
    <property type="molecule type" value="Genomic_DNA"/>
</dbReference>
<organism evidence="2 3">
    <name type="scientific">Datura stramonium</name>
    <name type="common">Jimsonweed</name>
    <name type="synonym">Common thornapple</name>
    <dbReference type="NCBI Taxonomy" id="4076"/>
    <lineage>
        <taxon>Eukaryota</taxon>
        <taxon>Viridiplantae</taxon>
        <taxon>Streptophyta</taxon>
        <taxon>Embryophyta</taxon>
        <taxon>Tracheophyta</taxon>
        <taxon>Spermatophyta</taxon>
        <taxon>Magnoliopsida</taxon>
        <taxon>eudicotyledons</taxon>
        <taxon>Gunneridae</taxon>
        <taxon>Pentapetalae</taxon>
        <taxon>asterids</taxon>
        <taxon>lamiids</taxon>
        <taxon>Solanales</taxon>
        <taxon>Solanaceae</taxon>
        <taxon>Solanoideae</taxon>
        <taxon>Datureae</taxon>
        <taxon>Datura</taxon>
    </lineage>
</organism>
<evidence type="ECO:0000313" key="2">
    <source>
        <dbReference type="EMBL" id="MCD7446311.1"/>
    </source>
</evidence>
<evidence type="ECO:0000313" key="3">
    <source>
        <dbReference type="Proteomes" id="UP000823775"/>
    </source>
</evidence>
<dbReference type="Proteomes" id="UP000823775">
    <property type="component" value="Unassembled WGS sequence"/>
</dbReference>
<keyword evidence="3" id="KW-1185">Reference proteome</keyword>
<reference evidence="2 3" key="1">
    <citation type="journal article" date="2021" name="BMC Genomics">
        <title>Datura genome reveals duplications of psychoactive alkaloid biosynthetic genes and high mutation rate following tissue culture.</title>
        <authorList>
            <person name="Rajewski A."/>
            <person name="Carter-House D."/>
            <person name="Stajich J."/>
            <person name="Litt A."/>
        </authorList>
    </citation>
    <scope>NUCLEOTIDE SEQUENCE [LARGE SCALE GENOMIC DNA]</scope>
    <source>
        <strain evidence="2">AR-01</strain>
    </source>
</reference>
<evidence type="ECO:0000256" key="1">
    <source>
        <dbReference type="SAM" id="Coils"/>
    </source>
</evidence>
<sequence length="118" mass="13821">MEAARKELFIIAGERLPNSILEEHERIEKVSSIRQSLSEVKKKIERLRKKEKDLEVLLEATEKEVEKSKLGVSTAEKDFDACNDVDLLNYDDLTDLEQKKEHLEAMRQDLVNYKIYLD</sequence>
<keyword evidence="1" id="KW-0175">Coiled coil</keyword>
<proteinExistence type="predicted"/>
<comment type="caution">
    <text evidence="2">The sequence shown here is derived from an EMBL/GenBank/DDBJ whole genome shotgun (WGS) entry which is preliminary data.</text>
</comment>
<feature type="coiled-coil region" evidence="1">
    <location>
        <begin position="30"/>
        <end position="64"/>
    </location>
</feature>
<protein>
    <submittedName>
        <fullName evidence="2">Uncharacterized protein</fullName>
    </submittedName>
</protein>
<accession>A0ABS8RHJ6</accession>
<name>A0ABS8RHJ6_DATST</name>
<gene>
    <name evidence="2" type="ORF">HAX54_000121</name>
</gene>